<dbReference type="GeneID" id="83174618"/>
<dbReference type="OrthoDB" id="10259545at2759"/>
<evidence type="ECO:0000313" key="20">
    <source>
        <dbReference type="Proteomes" id="UP001150904"/>
    </source>
</evidence>
<reference evidence="19" key="2">
    <citation type="journal article" date="2023" name="IMA Fungus">
        <title>Comparative genomic study of the Penicillium genus elucidates a diverse pangenome and 15 lateral gene transfer events.</title>
        <authorList>
            <person name="Petersen C."/>
            <person name="Sorensen T."/>
            <person name="Nielsen M.R."/>
            <person name="Sondergaard T.E."/>
            <person name="Sorensen J.L."/>
            <person name="Fitzpatrick D.A."/>
            <person name="Frisvad J.C."/>
            <person name="Nielsen K.L."/>
        </authorList>
    </citation>
    <scope>NUCLEOTIDE SEQUENCE</scope>
    <source>
        <strain evidence="19">IBT 15544</strain>
    </source>
</reference>
<sequence length="432" mass="46305">MPDQSAVYIGTAFIAGVGLALVCKDVLYPKHRQEKSNSQEPHSNAFVAHPGPPAIVEGIEGCIGNTPLFRIKSLSDATGCEILGKAEFLNGAGQSSKDRVALSMIEMAEEHGILAPHSGDTIYEGTSGSTGISLATLARAKGYLAHICLPSDQAIEKSNLLLKLGAIVDRVPPAPIVEKDNFVNRARALAQAHTASSTTVSLTAEEGEQPEQETLDRMVRGRGFFADQFENEANWRAHYYGTGPELYAQCEGKMDAFVAGAGTGGTISGVARYLKPLLPNLTVVLADPQGSGLYNRVRYGVMFDVKEREGTRRRRQIDTIVEGIGINRVTANFEAGKELVDDAVRVTDAQALAMARWLVEKDGIFLGSSSAVNCFAAVKTAMKMGPGHRIVTVLSDSGSRHLSRFWAKAGDVGGAVDTKLEDVLNARDEDFQ</sequence>
<keyword evidence="5" id="KW-0808">Transferase</keyword>
<dbReference type="CDD" id="cd01561">
    <property type="entry name" value="CBS_like"/>
    <property type="match status" value="1"/>
</dbReference>
<dbReference type="AlphaFoldDB" id="A0A9W9NE17"/>
<keyword evidence="20" id="KW-1185">Reference proteome</keyword>
<evidence type="ECO:0000256" key="4">
    <source>
        <dbReference type="ARBA" id="ARBA00012681"/>
    </source>
</evidence>
<protein>
    <recommendedName>
        <fullName evidence="13">Cysteine synthase 2</fullName>
        <ecNumber evidence="4">2.5.1.47</ecNumber>
    </recommendedName>
    <alternativeName>
        <fullName evidence="15">Cysteine synthase-like protein</fullName>
    </alternativeName>
    <alternativeName>
        <fullName evidence="14">O-acetylserine (thiol)-lyase 2</fullName>
    </alternativeName>
    <alternativeName>
        <fullName evidence="16">O-acetylserine sulfhydrylase 2</fullName>
    </alternativeName>
</protein>
<comment type="subcellular location">
    <subcellularLocation>
        <location evidence="2">Mitochondrion outer membrane</location>
        <topology evidence="2">Single-pass membrane protein</topology>
    </subcellularLocation>
</comment>
<evidence type="ECO:0000256" key="15">
    <source>
        <dbReference type="ARBA" id="ARBA00078545"/>
    </source>
</evidence>
<dbReference type="InterPro" id="IPR001926">
    <property type="entry name" value="TrpB-like_PALP"/>
</dbReference>
<evidence type="ECO:0000256" key="13">
    <source>
        <dbReference type="ARBA" id="ARBA00072090"/>
    </source>
</evidence>
<evidence type="ECO:0000256" key="16">
    <source>
        <dbReference type="ARBA" id="ARBA00079149"/>
    </source>
</evidence>
<keyword evidence="11 17" id="KW-0472">Membrane</keyword>
<gene>
    <name evidence="19" type="ORF">N7498_000255</name>
</gene>
<evidence type="ECO:0000256" key="10">
    <source>
        <dbReference type="ARBA" id="ARBA00023128"/>
    </source>
</evidence>
<dbReference type="PANTHER" id="PTHR10314">
    <property type="entry name" value="CYSTATHIONINE BETA-SYNTHASE"/>
    <property type="match status" value="1"/>
</dbReference>
<dbReference type="RefSeq" id="XP_058312729.1">
    <property type="nucleotide sequence ID" value="XM_058447318.1"/>
</dbReference>
<dbReference type="SUPFAM" id="SSF53686">
    <property type="entry name" value="Tryptophan synthase beta subunit-like PLP-dependent enzymes"/>
    <property type="match status" value="1"/>
</dbReference>
<keyword evidence="8" id="KW-0663">Pyridoxal phosphate</keyword>
<keyword evidence="6 17" id="KW-0812">Transmembrane</keyword>
<evidence type="ECO:0000313" key="19">
    <source>
        <dbReference type="EMBL" id="KAJ5218156.1"/>
    </source>
</evidence>
<evidence type="ECO:0000256" key="17">
    <source>
        <dbReference type="SAM" id="Phobius"/>
    </source>
</evidence>
<keyword evidence="9 17" id="KW-1133">Transmembrane helix</keyword>
<dbReference type="FunFam" id="3.40.50.1100:FF:000049">
    <property type="entry name" value="Cysteine synthase, putative"/>
    <property type="match status" value="1"/>
</dbReference>
<dbReference type="Proteomes" id="UP001150904">
    <property type="component" value="Unassembled WGS sequence"/>
</dbReference>
<dbReference type="EMBL" id="JAPQKR010000004">
    <property type="protein sequence ID" value="KAJ5218156.1"/>
    <property type="molecule type" value="Genomic_DNA"/>
</dbReference>
<dbReference type="Pfam" id="PF00291">
    <property type="entry name" value="PALP"/>
    <property type="match status" value="1"/>
</dbReference>
<comment type="cofactor">
    <cofactor evidence="1">
        <name>pyridoxal 5'-phosphate</name>
        <dbReference type="ChEBI" id="CHEBI:597326"/>
    </cofactor>
</comment>
<organism evidence="19 20">
    <name type="scientific">Penicillium cinerascens</name>
    <dbReference type="NCBI Taxonomy" id="70096"/>
    <lineage>
        <taxon>Eukaryota</taxon>
        <taxon>Fungi</taxon>
        <taxon>Dikarya</taxon>
        <taxon>Ascomycota</taxon>
        <taxon>Pezizomycotina</taxon>
        <taxon>Eurotiomycetes</taxon>
        <taxon>Eurotiomycetidae</taxon>
        <taxon>Eurotiales</taxon>
        <taxon>Aspergillaceae</taxon>
        <taxon>Penicillium</taxon>
    </lineage>
</organism>
<evidence type="ECO:0000256" key="2">
    <source>
        <dbReference type="ARBA" id="ARBA00004572"/>
    </source>
</evidence>
<proteinExistence type="inferred from homology"/>
<comment type="caution">
    <text evidence="19">The sequence shown here is derived from an EMBL/GenBank/DDBJ whole genome shotgun (WGS) entry which is preliminary data.</text>
</comment>
<dbReference type="GO" id="GO:0005741">
    <property type="term" value="C:mitochondrial outer membrane"/>
    <property type="evidence" value="ECO:0007669"/>
    <property type="project" value="UniProtKB-SubCell"/>
</dbReference>
<evidence type="ECO:0000256" key="6">
    <source>
        <dbReference type="ARBA" id="ARBA00022692"/>
    </source>
</evidence>
<dbReference type="InterPro" id="IPR036052">
    <property type="entry name" value="TrpB-like_PALP_sf"/>
</dbReference>
<comment type="similarity">
    <text evidence="3">Belongs to the cysteine synthase/cystathionine beta-synthase family.</text>
</comment>
<evidence type="ECO:0000256" key="14">
    <source>
        <dbReference type="ARBA" id="ARBA00078263"/>
    </source>
</evidence>
<dbReference type="EC" id="2.5.1.47" evidence="4"/>
<dbReference type="InterPro" id="IPR050214">
    <property type="entry name" value="Cys_Synth/Cystath_Beta-Synth"/>
</dbReference>
<dbReference type="FunFam" id="3.40.50.1100:FF:000096">
    <property type="entry name" value="Related to cysteine synthase"/>
    <property type="match status" value="1"/>
</dbReference>
<evidence type="ECO:0000256" key="1">
    <source>
        <dbReference type="ARBA" id="ARBA00001933"/>
    </source>
</evidence>
<evidence type="ECO:0000256" key="5">
    <source>
        <dbReference type="ARBA" id="ARBA00022679"/>
    </source>
</evidence>
<evidence type="ECO:0000256" key="3">
    <source>
        <dbReference type="ARBA" id="ARBA00007103"/>
    </source>
</evidence>
<evidence type="ECO:0000259" key="18">
    <source>
        <dbReference type="Pfam" id="PF00291"/>
    </source>
</evidence>
<evidence type="ECO:0000256" key="9">
    <source>
        <dbReference type="ARBA" id="ARBA00022989"/>
    </source>
</evidence>
<dbReference type="GO" id="GO:0004124">
    <property type="term" value="F:cysteine synthase activity"/>
    <property type="evidence" value="ECO:0007669"/>
    <property type="project" value="UniProtKB-EC"/>
</dbReference>
<evidence type="ECO:0000256" key="8">
    <source>
        <dbReference type="ARBA" id="ARBA00022898"/>
    </source>
</evidence>
<dbReference type="Gene3D" id="3.40.50.1100">
    <property type="match status" value="2"/>
</dbReference>
<keyword evidence="10" id="KW-0496">Mitochondrion</keyword>
<evidence type="ECO:0000256" key="12">
    <source>
        <dbReference type="ARBA" id="ARBA00047931"/>
    </source>
</evidence>
<reference evidence="19" key="1">
    <citation type="submission" date="2022-12" db="EMBL/GenBank/DDBJ databases">
        <authorList>
            <person name="Petersen C."/>
        </authorList>
    </citation>
    <scope>NUCLEOTIDE SEQUENCE</scope>
    <source>
        <strain evidence="19">IBT 15544</strain>
    </source>
</reference>
<comment type="catalytic activity">
    <reaction evidence="12">
        <text>O-acetyl-L-serine + hydrogen sulfide = L-cysteine + acetate</text>
        <dbReference type="Rhea" id="RHEA:14829"/>
        <dbReference type="ChEBI" id="CHEBI:29919"/>
        <dbReference type="ChEBI" id="CHEBI:30089"/>
        <dbReference type="ChEBI" id="CHEBI:35235"/>
        <dbReference type="ChEBI" id="CHEBI:58340"/>
        <dbReference type="EC" id="2.5.1.47"/>
    </reaction>
</comment>
<name>A0A9W9NE17_9EURO</name>
<feature type="transmembrane region" description="Helical" evidence="17">
    <location>
        <begin position="6"/>
        <end position="27"/>
    </location>
</feature>
<evidence type="ECO:0000256" key="7">
    <source>
        <dbReference type="ARBA" id="ARBA00022787"/>
    </source>
</evidence>
<keyword evidence="7" id="KW-1000">Mitochondrion outer membrane</keyword>
<accession>A0A9W9NE17</accession>
<evidence type="ECO:0000256" key="11">
    <source>
        <dbReference type="ARBA" id="ARBA00023136"/>
    </source>
</evidence>
<feature type="domain" description="Tryptophan synthase beta chain-like PALP" evidence="18">
    <location>
        <begin position="60"/>
        <end position="396"/>
    </location>
</feature>